<evidence type="ECO:0000256" key="1">
    <source>
        <dbReference type="ARBA" id="ARBA00018672"/>
    </source>
</evidence>
<feature type="DNA-binding region" description="OmpR/PhoB-type" evidence="9">
    <location>
        <begin position="122"/>
        <end position="222"/>
    </location>
</feature>
<dbReference type="EMBL" id="JAJCIS010000005">
    <property type="protein sequence ID" value="MCB7387580.1"/>
    <property type="molecule type" value="Genomic_DNA"/>
</dbReference>
<keyword evidence="6" id="KW-0804">Transcription</keyword>
<dbReference type="Gene3D" id="1.10.10.10">
    <property type="entry name" value="Winged helix-like DNA-binding domain superfamily/Winged helix DNA-binding domain"/>
    <property type="match status" value="1"/>
</dbReference>
<keyword evidence="5 9" id="KW-0238">DNA-binding</keyword>
<sequence length="222" mass="25263">MRKIAVVEDDYLFNEALSRTLVKAGYEVGRAYTVREGLGLIDESLSLMIIDINLPDGEGLEICKKAHGFNQIPVIFLTARDEEADMLQAFDMGADNYLVKPFPMPVLLKAIAAILRRTEDDSGVFVYMDLKLDFKRMTVTYKGEEIRLTPKEYKLLELLVRNKGRVVTKNMMLEQVWDKEGAFVEENTVNVTLNRLKKKIEPDTANPIFVKNVFGLGYTFGK</sequence>
<keyword evidence="3" id="KW-0902">Two-component regulatory system</keyword>
<reference evidence="12 13" key="1">
    <citation type="submission" date="2021-10" db="EMBL/GenBank/DDBJ databases">
        <title>Collection of gut derived symbiotic bacterial strains cultured from healthy donors.</title>
        <authorList>
            <person name="Lin H."/>
            <person name="Littmann E."/>
            <person name="Kohout C."/>
            <person name="Pamer E.G."/>
        </authorList>
    </citation>
    <scope>NUCLEOTIDE SEQUENCE [LARGE SCALE GENOMIC DNA]</scope>
    <source>
        <strain evidence="12 13">DFI.1.165</strain>
    </source>
</reference>
<dbReference type="PANTHER" id="PTHR48111">
    <property type="entry name" value="REGULATOR OF RPOS"/>
    <property type="match status" value="1"/>
</dbReference>
<evidence type="ECO:0000256" key="9">
    <source>
        <dbReference type="PROSITE-ProRule" id="PRU01091"/>
    </source>
</evidence>
<evidence type="ECO:0000256" key="4">
    <source>
        <dbReference type="ARBA" id="ARBA00023015"/>
    </source>
</evidence>
<evidence type="ECO:0000256" key="7">
    <source>
        <dbReference type="ARBA" id="ARBA00024867"/>
    </source>
</evidence>
<evidence type="ECO:0000256" key="3">
    <source>
        <dbReference type="ARBA" id="ARBA00023012"/>
    </source>
</evidence>
<keyword evidence="4" id="KW-0805">Transcription regulation</keyword>
<dbReference type="InterPro" id="IPR001867">
    <property type="entry name" value="OmpR/PhoB-type_DNA-bd"/>
</dbReference>
<evidence type="ECO:0000256" key="5">
    <source>
        <dbReference type="ARBA" id="ARBA00023125"/>
    </source>
</evidence>
<proteinExistence type="predicted"/>
<dbReference type="InterPro" id="IPR011006">
    <property type="entry name" value="CheY-like_superfamily"/>
</dbReference>
<evidence type="ECO:0000256" key="8">
    <source>
        <dbReference type="PROSITE-ProRule" id="PRU00169"/>
    </source>
</evidence>
<dbReference type="Gene3D" id="3.40.50.2300">
    <property type="match status" value="1"/>
</dbReference>
<comment type="caution">
    <text evidence="12">The sequence shown here is derived from an EMBL/GenBank/DDBJ whole genome shotgun (WGS) entry which is preliminary data.</text>
</comment>
<dbReference type="CDD" id="cd00383">
    <property type="entry name" value="trans_reg_C"/>
    <property type="match status" value="1"/>
</dbReference>
<feature type="domain" description="OmpR/PhoB-type" evidence="11">
    <location>
        <begin position="122"/>
        <end position="222"/>
    </location>
</feature>
<organism evidence="12 13">
    <name type="scientific">Bariatricus massiliensis</name>
    <dbReference type="NCBI Taxonomy" id="1745713"/>
    <lineage>
        <taxon>Bacteria</taxon>
        <taxon>Bacillati</taxon>
        <taxon>Bacillota</taxon>
        <taxon>Clostridia</taxon>
        <taxon>Lachnospirales</taxon>
        <taxon>Lachnospiraceae</taxon>
        <taxon>Bariatricus</taxon>
    </lineage>
</organism>
<dbReference type="Proteomes" id="UP001299546">
    <property type="component" value="Unassembled WGS sequence"/>
</dbReference>
<dbReference type="InterPro" id="IPR036388">
    <property type="entry name" value="WH-like_DNA-bd_sf"/>
</dbReference>
<evidence type="ECO:0000259" key="11">
    <source>
        <dbReference type="PROSITE" id="PS51755"/>
    </source>
</evidence>
<name>A0ABS8DGT2_9FIRM</name>
<dbReference type="SMART" id="SM00448">
    <property type="entry name" value="REC"/>
    <property type="match status" value="1"/>
</dbReference>
<dbReference type="RefSeq" id="WP_066737349.1">
    <property type="nucleotide sequence ID" value="NZ_JAJCIQ010000006.1"/>
</dbReference>
<dbReference type="PANTHER" id="PTHR48111:SF1">
    <property type="entry name" value="TWO-COMPONENT RESPONSE REGULATOR ORR33"/>
    <property type="match status" value="1"/>
</dbReference>
<dbReference type="PROSITE" id="PS50110">
    <property type="entry name" value="RESPONSE_REGULATORY"/>
    <property type="match status" value="1"/>
</dbReference>
<dbReference type="SUPFAM" id="SSF52172">
    <property type="entry name" value="CheY-like"/>
    <property type="match status" value="1"/>
</dbReference>
<gene>
    <name evidence="12" type="ORF">LIZ65_09780</name>
</gene>
<dbReference type="Pfam" id="PF00072">
    <property type="entry name" value="Response_reg"/>
    <property type="match status" value="1"/>
</dbReference>
<keyword evidence="13" id="KW-1185">Reference proteome</keyword>
<evidence type="ECO:0000313" key="13">
    <source>
        <dbReference type="Proteomes" id="UP001299546"/>
    </source>
</evidence>
<feature type="modified residue" description="4-aspartylphosphate" evidence="8">
    <location>
        <position position="51"/>
    </location>
</feature>
<evidence type="ECO:0000313" key="12">
    <source>
        <dbReference type="EMBL" id="MCB7387580.1"/>
    </source>
</evidence>
<dbReference type="SMART" id="SM00862">
    <property type="entry name" value="Trans_reg_C"/>
    <property type="match status" value="1"/>
</dbReference>
<feature type="domain" description="Response regulatory" evidence="10">
    <location>
        <begin position="3"/>
        <end position="115"/>
    </location>
</feature>
<comment type="function">
    <text evidence="7">May play the central regulatory role in sporulation. It may be an element of the effector pathway responsible for the activation of sporulation genes in response to nutritional stress. Spo0A may act in concert with spo0H (a sigma factor) to control the expression of some genes that are critical to the sporulation process.</text>
</comment>
<dbReference type="InterPro" id="IPR001789">
    <property type="entry name" value="Sig_transdc_resp-reg_receiver"/>
</dbReference>
<protein>
    <recommendedName>
        <fullName evidence="1">Stage 0 sporulation protein A homolog</fullName>
    </recommendedName>
</protein>
<evidence type="ECO:0000256" key="6">
    <source>
        <dbReference type="ARBA" id="ARBA00023163"/>
    </source>
</evidence>
<dbReference type="PROSITE" id="PS51755">
    <property type="entry name" value="OMPR_PHOB"/>
    <property type="match status" value="1"/>
</dbReference>
<dbReference type="Pfam" id="PF00486">
    <property type="entry name" value="Trans_reg_C"/>
    <property type="match status" value="1"/>
</dbReference>
<evidence type="ECO:0000259" key="10">
    <source>
        <dbReference type="PROSITE" id="PS50110"/>
    </source>
</evidence>
<keyword evidence="2 8" id="KW-0597">Phosphoprotein</keyword>
<accession>A0ABS8DGT2</accession>
<evidence type="ECO:0000256" key="2">
    <source>
        <dbReference type="ARBA" id="ARBA00022553"/>
    </source>
</evidence>
<dbReference type="InterPro" id="IPR039420">
    <property type="entry name" value="WalR-like"/>
</dbReference>